<keyword evidence="2" id="KW-1185">Reference proteome</keyword>
<reference evidence="2" key="1">
    <citation type="submission" date="2013-01" db="EMBL/GenBank/DDBJ databases">
        <title>Draft Genome Sequence of a Mulberry Tree, Morus notabilis C.K. Schneid.</title>
        <authorList>
            <person name="He N."/>
            <person name="Zhao S."/>
        </authorList>
    </citation>
    <scope>NUCLEOTIDE SEQUENCE</scope>
</reference>
<evidence type="ECO:0000313" key="1">
    <source>
        <dbReference type="EMBL" id="EXC30744.1"/>
    </source>
</evidence>
<gene>
    <name evidence="1" type="ORF">L484_027919</name>
</gene>
<organism evidence="1 2">
    <name type="scientific">Morus notabilis</name>
    <dbReference type="NCBI Taxonomy" id="981085"/>
    <lineage>
        <taxon>Eukaryota</taxon>
        <taxon>Viridiplantae</taxon>
        <taxon>Streptophyta</taxon>
        <taxon>Embryophyta</taxon>
        <taxon>Tracheophyta</taxon>
        <taxon>Spermatophyta</taxon>
        <taxon>Magnoliopsida</taxon>
        <taxon>eudicotyledons</taxon>
        <taxon>Gunneridae</taxon>
        <taxon>Pentapetalae</taxon>
        <taxon>rosids</taxon>
        <taxon>fabids</taxon>
        <taxon>Rosales</taxon>
        <taxon>Moraceae</taxon>
        <taxon>Moreae</taxon>
        <taxon>Morus</taxon>
    </lineage>
</organism>
<dbReference type="Proteomes" id="UP000030645">
    <property type="component" value="Unassembled WGS sequence"/>
</dbReference>
<evidence type="ECO:0000313" key="2">
    <source>
        <dbReference type="Proteomes" id="UP000030645"/>
    </source>
</evidence>
<proteinExistence type="predicted"/>
<dbReference type="EMBL" id="KE346217">
    <property type="protein sequence ID" value="EXC30744.1"/>
    <property type="molecule type" value="Genomic_DNA"/>
</dbReference>
<dbReference type="AlphaFoldDB" id="W9SHY8"/>
<protein>
    <submittedName>
        <fullName evidence="1">Uncharacterized protein</fullName>
    </submittedName>
</protein>
<accession>W9SHY8</accession>
<sequence>MRVSGGTAGLTVGLAKLGPLIQTNGQVNEVRWLRLHGGWRPGILDTWFALEAVLWTCA</sequence>
<name>W9SHY8_9ROSA</name>